<organism evidence="8 10">
    <name type="scientific">Sulfuracidifex tepidarius</name>
    <dbReference type="NCBI Taxonomy" id="1294262"/>
    <lineage>
        <taxon>Archaea</taxon>
        <taxon>Thermoproteota</taxon>
        <taxon>Thermoprotei</taxon>
        <taxon>Sulfolobales</taxon>
        <taxon>Sulfolobaceae</taxon>
        <taxon>Sulfuracidifex</taxon>
    </lineage>
</organism>
<sequence length="441" mass="48068">MENADRSTGRSDTKKLKRTLSFKDLFFLSIGGQGPFISLIAFGTVMLSIAGKFAVISMMTATIIVLLNGLVIYFLSRRFSSGGGYYTYGLYGLSQRMGFETGWMYVVYSLSYGGSLMLGSGYIFNLVTGLSPLYSILIIIVVAGALVVGGVNVSSKFAEVFAGAELIILGLIAFYLLYLSDFKLYDPFFSASLNDFSSIWLGALYGLGIPTGYGSITPLTDEVKDAKKTVGRVAISAILTGGLLATFFFYSLDDIGFEGNLTQFLVLKFGLMGEILISLVAISDGILGGISFLTATSRVIYNMSKDGFLHRTLSLVRRNKPIISEISSIIGIFLLVIIPTYLSGIYEALGYVGAISGIFNLFIHMSSNVSLLRISSKRFKLRKLVEVGIGGIAVILSTYLLLNSLSQVQPYVVYAFLGWMVLGFFYLESLDIIRKSPEEKE</sequence>
<keyword evidence="4 6" id="KW-1133">Transmembrane helix</keyword>
<accession>A0A510DVW2</accession>
<dbReference type="Proteomes" id="UP000325030">
    <property type="component" value="Chromosome"/>
</dbReference>
<accession>A0A510E3R2</accession>
<dbReference type="EMBL" id="AP018929">
    <property type="protein sequence ID" value="BBG24371.1"/>
    <property type="molecule type" value="Genomic_DNA"/>
</dbReference>
<feature type="transmembrane region" description="Helical" evidence="6">
    <location>
        <begin position="322"/>
        <end position="342"/>
    </location>
</feature>
<keyword evidence="9" id="KW-1185">Reference proteome</keyword>
<feature type="transmembrane region" description="Helical" evidence="6">
    <location>
        <begin position="384"/>
        <end position="402"/>
    </location>
</feature>
<evidence type="ECO:0000256" key="2">
    <source>
        <dbReference type="ARBA" id="ARBA00022475"/>
    </source>
</evidence>
<keyword evidence="3 6" id="KW-0812">Transmembrane</keyword>
<feature type="transmembrane region" description="Helical" evidence="6">
    <location>
        <begin position="25"/>
        <end position="47"/>
    </location>
</feature>
<dbReference type="GeneID" id="41717995"/>
<dbReference type="RefSeq" id="WP_054844975.1">
    <property type="nucleotide sequence ID" value="NZ_AP018929.1"/>
</dbReference>
<dbReference type="Pfam" id="PF13520">
    <property type="entry name" value="AA_permease_2"/>
    <property type="match status" value="1"/>
</dbReference>
<dbReference type="EMBL" id="AP018930">
    <property type="protein sequence ID" value="BBG27129.1"/>
    <property type="molecule type" value="Genomic_DNA"/>
</dbReference>
<feature type="transmembrane region" description="Helical" evidence="6">
    <location>
        <begin position="160"/>
        <end position="179"/>
    </location>
</feature>
<feature type="transmembrane region" description="Helical" evidence="6">
    <location>
        <begin position="231"/>
        <end position="252"/>
    </location>
</feature>
<evidence type="ECO:0000313" key="9">
    <source>
        <dbReference type="Proteomes" id="UP000322983"/>
    </source>
</evidence>
<feature type="transmembrane region" description="Helical" evidence="6">
    <location>
        <begin position="408"/>
        <end position="427"/>
    </location>
</feature>
<dbReference type="InterPro" id="IPR050367">
    <property type="entry name" value="APC_superfamily"/>
</dbReference>
<dbReference type="PANTHER" id="PTHR42770:SF11">
    <property type="entry name" value="INNER MEMBRANE TRANSPORT PROTEIN YBAT"/>
    <property type="match status" value="1"/>
</dbReference>
<feature type="transmembrane region" description="Helical" evidence="6">
    <location>
        <begin position="275"/>
        <end position="301"/>
    </location>
</feature>
<keyword evidence="2" id="KW-1003">Cell membrane</keyword>
<dbReference type="AlphaFoldDB" id="A0A510E3R2"/>
<dbReference type="PANTHER" id="PTHR42770">
    <property type="entry name" value="AMINO ACID TRANSPORTER-RELATED"/>
    <property type="match status" value="1"/>
</dbReference>
<dbReference type="OrthoDB" id="43026at2157"/>
<dbReference type="GO" id="GO:0022857">
    <property type="term" value="F:transmembrane transporter activity"/>
    <property type="evidence" value="ECO:0007669"/>
    <property type="project" value="InterPro"/>
</dbReference>
<dbReference type="KEGG" id="step:IC006_1682"/>
<feature type="transmembrane region" description="Helical" evidence="6">
    <location>
        <begin position="53"/>
        <end position="75"/>
    </location>
</feature>
<dbReference type="Gene3D" id="1.20.1740.10">
    <property type="entry name" value="Amino acid/polyamine transporter I"/>
    <property type="match status" value="1"/>
</dbReference>
<dbReference type="Proteomes" id="UP000322983">
    <property type="component" value="Chromosome"/>
</dbReference>
<dbReference type="PIRSF" id="PIRSF006060">
    <property type="entry name" value="AA_transporter"/>
    <property type="match status" value="1"/>
</dbReference>
<protein>
    <recommendedName>
        <fullName evidence="11">Amino acid permease/ SLC12A domain-containing protein</fullName>
    </recommendedName>
</protein>
<evidence type="ECO:0000256" key="6">
    <source>
        <dbReference type="SAM" id="Phobius"/>
    </source>
</evidence>
<evidence type="ECO:0000256" key="1">
    <source>
        <dbReference type="ARBA" id="ARBA00004651"/>
    </source>
</evidence>
<evidence type="ECO:0008006" key="11">
    <source>
        <dbReference type="Google" id="ProtNLM"/>
    </source>
</evidence>
<evidence type="ECO:0000256" key="4">
    <source>
        <dbReference type="ARBA" id="ARBA00022989"/>
    </source>
</evidence>
<feature type="transmembrane region" description="Helical" evidence="6">
    <location>
        <begin position="133"/>
        <end position="153"/>
    </location>
</feature>
<reference evidence="10" key="1">
    <citation type="submission" date="2018-09" db="EMBL/GenBank/DDBJ databases">
        <title>Complete Genome Sequencing of Sulfolobus sp. JCM 16834.</title>
        <authorList>
            <person name="Kato S."/>
            <person name="Itoh T."/>
            <person name="Ohkuma M."/>
        </authorList>
    </citation>
    <scope>NUCLEOTIDE SEQUENCE [LARGE SCALE GENOMIC DNA]</scope>
    <source>
        <strain evidence="10">IC-007</strain>
    </source>
</reference>
<feature type="transmembrane region" description="Helical" evidence="6">
    <location>
        <begin position="348"/>
        <end position="372"/>
    </location>
</feature>
<proteinExistence type="predicted"/>
<feature type="transmembrane region" description="Helical" evidence="6">
    <location>
        <begin position="199"/>
        <end position="219"/>
    </location>
</feature>
<keyword evidence="5 6" id="KW-0472">Membrane</keyword>
<evidence type="ECO:0000313" key="8">
    <source>
        <dbReference type="EMBL" id="BBG27129.1"/>
    </source>
</evidence>
<dbReference type="STRING" id="1294262.GCA_001316085_00341"/>
<evidence type="ECO:0000313" key="7">
    <source>
        <dbReference type="EMBL" id="BBG24371.1"/>
    </source>
</evidence>
<evidence type="ECO:0000313" key="10">
    <source>
        <dbReference type="Proteomes" id="UP000325030"/>
    </source>
</evidence>
<dbReference type="InterPro" id="IPR002293">
    <property type="entry name" value="AA/rel_permease1"/>
</dbReference>
<evidence type="ECO:0000256" key="5">
    <source>
        <dbReference type="ARBA" id="ARBA00023136"/>
    </source>
</evidence>
<gene>
    <name evidence="7" type="ORF">IC006_1682</name>
    <name evidence="8" type="ORF">IC007_1660</name>
</gene>
<evidence type="ECO:0000256" key="3">
    <source>
        <dbReference type="ARBA" id="ARBA00022692"/>
    </source>
</evidence>
<comment type="subcellular location">
    <subcellularLocation>
        <location evidence="1">Cell membrane</location>
        <topology evidence="1">Multi-pass membrane protein</topology>
    </subcellularLocation>
</comment>
<feature type="transmembrane region" description="Helical" evidence="6">
    <location>
        <begin position="105"/>
        <end position="127"/>
    </location>
</feature>
<reference evidence="8 9" key="2">
    <citation type="journal article" date="2020" name="Int. J. Syst. Evol. Microbiol.">
        <title>Sulfuracidifex tepidarius gen. nov., sp. nov. and transfer of Sulfolobus metallicus Huber and Stetter 1992 to the genus Sulfuracidifex as Sulfuracidifex metallicus comb. nov.</title>
        <authorList>
            <person name="Itoh T."/>
            <person name="Miura T."/>
            <person name="Sakai H.D."/>
            <person name="Kato S."/>
            <person name="Ohkuma M."/>
            <person name="Takashina T."/>
        </authorList>
    </citation>
    <scope>NUCLEOTIDE SEQUENCE</scope>
    <source>
        <strain evidence="7 9">IC-006</strain>
        <strain evidence="8">IC-007</strain>
    </source>
</reference>
<dbReference type="GO" id="GO:0005886">
    <property type="term" value="C:plasma membrane"/>
    <property type="evidence" value="ECO:0007669"/>
    <property type="project" value="UniProtKB-SubCell"/>
</dbReference>
<name>A0A510E3R2_9CREN</name>